<proteinExistence type="predicted"/>
<evidence type="ECO:0000313" key="2">
    <source>
        <dbReference type="EMBL" id="KAK9499134.1"/>
    </source>
</evidence>
<dbReference type="Proteomes" id="UP001461498">
    <property type="component" value="Unassembled WGS sequence"/>
</dbReference>
<keyword evidence="3" id="KW-1185">Reference proteome</keyword>
<comment type="caution">
    <text evidence="2">The sequence shown here is derived from an EMBL/GenBank/DDBJ whole genome shotgun (WGS) entry which is preliminary data.</text>
</comment>
<reference evidence="2 3" key="1">
    <citation type="submission" date="2022-12" db="EMBL/GenBank/DDBJ databases">
        <title>Chromosome-level genome assembly of true bugs.</title>
        <authorList>
            <person name="Ma L."/>
            <person name="Li H."/>
        </authorList>
    </citation>
    <scope>NUCLEOTIDE SEQUENCE [LARGE SCALE GENOMIC DNA]</scope>
    <source>
        <strain evidence="2">Lab_2022b</strain>
    </source>
</reference>
<evidence type="ECO:0000256" key="1">
    <source>
        <dbReference type="SAM" id="Phobius"/>
    </source>
</evidence>
<sequence>MLICSLSEVNKYRPLPTGGIVQNNSPYKEIFNRKFTMMRERGLMDRGKQLWNPRKPECNWKQDALVIGIEPLFLAYLVLILGALISLILLAIELYKARMEGNKIISTQDQSKFFIK</sequence>
<keyword evidence="1" id="KW-0812">Transmembrane</keyword>
<gene>
    <name evidence="2" type="ORF">O3M35_003637</name>
</gene>
<keyword evidence="1" id="KW-0472">Membrane</keyword>
<organism evidence="2 3">
    <name type="scientific">Rhynocoris fuscipes</name>
    <dbReference type="NCBI Taxonomy" id="488301"/>
    <lineage>
        <taxon>Eukaryota</taxon>
        <taxon>Metazoa</taxon>
        <taxon>Ecdysozoa</taxon>
        <taxon>Arthropoda</taxon>
        <taxon>Hexapoda</taxon>
        <taxon>Insecta</taxon>
        <taxon>Pterygota</taxon>
        <taxon>Neoptera</taxon>
        <taxon>Paraneoptera</taxon>
        <taxon>Hemiptera</taxon>
        <taxon>Heteroptera</taxon>
        <taxon>Panheteroptera</taxon>
        <taxon>Cimicomorpha</taxon>
        <taxon>Reduviidae</taxon>
        <taxon>Harpactorinae</taxon>
        <taxon>Harpactorini</taxon>
        <taxon>Rhynocoris</taxon>
    </lineage>
</organism>
<dbReference type="EMBL" id="JAPXFL010000012">
    <property type="protein sequence ID" value="KAK9499134.1"/>
    <property type="molecule type" value="Genomic_DNA"/>
</dbReference>
<name>A0AAW1CS92_9HEMI</name>
<keyword evidence="1" id="KW-1133">Transmembrane helix</keyword>
<feature type="transmembrane region" description="Helical" evidence="1">
    <location>
        <begin position="73"/>
        <end position="95"/>
    </location>
</feature>
<accession>A0AAW1CS92</accession>
<protein>
    <submittedName>
        <fullName evidence="2">Uncharacterized protein</fullName>
    </submittedName>
</protein>
<dbReference type="AlphaFoldDB" id="A0AAW1CS92"/>
<evidence type="ECO:0000313" key="3">
    <source>
        <dbReference type="Proteomes" id="UP001461498"/>
    </source>
</evidence>